<reference evidence="2" key="1">
    <citation type="submission" date="2023-07" db="EMBL/GenBank/DDBJ databases">
        <title>Chromosome-level Genome Assembly of Striped Snakehead (Channa striata).</title>
        <authorList>
            <person name="Liu H."/>
        </authorList>
    </citation>
    <scope>NUCLEOTIDE SEQUENCE</scope>
    <source>
        <strain evidence="2">Gz</strain>
        <tissue evidence="2">Muscle</tissue>
    </source>
</reference>
<feature type="compositionally biased region" description="Polar residues" evidence="1">
    <location>
        <begin position="208"/>
        <end position="222"/>
    </location>
</feature>
<dbReference type="PANTHER" id="PTHR17550:SF7">
    <property type="entry name" value="RNA-BINDING PROTEIN 44"/>
    <property type="match status" value="1"/>
</dbReference>
<dbReference type="EMBL" id="JAUPFM010000010">
    <property type="protein sequence ID" value="KAK2840253.1"/>
    <property type="molecule type" value="Genomic_DNA"/>
</dbReference>
<proteinExistence type="predicted"/>
<evidence type="ECO:0000256" key="1">
    <source>
        <dbReference type="SAM" id="MobiDB-lite"/>
    </source>
</evidence>
<evidence type="ECO:0000313" key="3">
    <source>
        <dbReference type="Proteomes" id="UP001187415"/>
    </source>
</evidence>
<gene>
    <name evidence="2" type="ORF">Q5P01_013993</name>
</gene>
<keyword evidence="3" id="KW-1185">Reference proteome</keyword>
<accession>A0AA88SJQ4</accession>
<feature type="compositionally biased region" description="Polar residues" evidence="1">
    <location>
        <begin position="185"/>
        <end position="196"/>
    </location>
</feature>
<protein>
    <submittedName>
        <fullName evidence="2">Uncharacterized protein</fullName>
    </submittedName>
</protein>
<name>A0AA88SJQ4_CHASR</name>
<feature type="region of interest" description="Disordered" evidence="1">
    <location>
        <begin position="362"/>
        <end position="395"/>
    </location>
</feature>
<dbReference type="AlphaFoldDB" id="A0AA88SJQ4"/>
<comment type="caution">
    <text evidence="2">The sequence shown here is derived from an EMBL/GenBank/DDBJ whole genome shotgun (WGS) entry which is preliminary data.</text>
</comment>
<organism evidence="2 3">
    <name type="scientific">Channa striata</name>
    <name type="common">Snakehead murrel</name>
    <name type="synonym">Ophicephalus striatus</name>
    <dbReference type="NCBI Taxonomy" id="64152"/>
    <lineage>
        <taxon>Eukaryota</taxon>
        <taxon>Metazoa</taxon>
        <taxon>Chordata</taxon>
        <taxon>Craniata</taxon>
        <taxon>Vertebrata</taxon>
        <taxon>Euteleostomi</taxon>
        <taxon>Actinopterygii</taxon>
        <taxon>Neopterygii</taxon>
        <taxon>Teleostei</taxon>
        <taxon>Neoteleostei</taxon>
        <taxon>Acanthomorphata</taxon>
        <taxon>Anabantaria</taxon>
        <taxon>Anabantiformes</taxon>
        <taxon>Channoidei</taxon>
        <taxon>Channidae</taxon>
        <taxon>Channa</taxon>
    </lineage>
</organism>
<feature type="region of interest" description="Disordered" evidence="1">
    <location>
        <begin position="185"/>
        <end position="222"/>
    </location>
</feature>
<feature type="compositionally biased region" description="Basic residues" evidence="1">
    <location>
        <begin position="362"/>
        <end position="372"/>
    </location>
</feature>
<dbReference type="Proteomes" id="UP001187415">
    <property type="component" value="Unassembled WGS sequence"/>
</dbReference>
<sequence length="503" mass="56015">MLGTEQTPCVSAFTQTGDPRTADKHIVTEVHMADLDYLAAEFMELKTSQEELKKMVKRSGCKLRKKCDCIQRAQRAELSLLTLQYYMCRQHCWRFYYASAEAEQLTPLSGDLNTHWPKEPPANILNVLQKLKSDFIEMRGKILEGVPLEKLKPLSVDSGKITRAVSSYIPAQIAGDLLQNFRSWSSQEPQRQTTSGDRNECSGDEVTNDCQSKAKQVKPNSKMRTAVTLLPQSRGANYDPYRLSGNQTTAVCKDPTTREAWYDAQEDLEAIGPAAAVEMGQNPKATISIKTLQSANEDAESSVHQFSTLTRNMLKRDAMCSSEKYHTSEVSLPAINNDLRSHPAEVEEGELQGLTLNMEHKVHRNSGGRRSRSSSSLSVSSQDDTKGQTPKTDTNSIMKTFSTIRLFMTQPRFGTSIKNMKTVCNLPTAKGTFVPQHYGTMGSFDTLMAELTQHHPDVGRQKIVDALVELRDKHEGVLSRLPLGTISEMASELLTRSASSTQL</sequence>
<dbReference type="PANTHER" id="PTHR17550">
    <property type="entry name" value="E3 UBIQUITIN-PROTEIN LIGASE TTC3"/>
    <property type="match status" value="1"/>
</dbReference>
<evidence type="ECO:0000313" key="2">
    <source>
        <dbReference type="EMBL" id="KAK2840253.1"/>
    </source>
</evidence>